<keyword evidence="2" id="KW-1185">Reference proteome</keyword>
<gene>
    <name evidence="1" type="ORF">PACLA_8A069153</name>
</gene>
<dbReference type="AlphaFoldDB" id="A0A6S7JU38"/>
<dbReference type="PANTHER" id="PTHR31424">
    <property type="entry name" value="PROTEIN CBG23806"/>
    <property type="match status" value="1"/>
</dbReference>
<evidence type="ECO:0000313" key="2">
    <source>
        <dbReference type="Proteomes" id="UP001152795"/>
    </source>
</evidence>
<accession>A0A6S7JU38</accession>
<dbReference type="Proteomes" id="UP001152795">
    <property type="component" value="Unassembled WGS sequence"/>
</dbReference>
<proteinExistence type="predicted"/>
<protein>
    <submittedName>
        <fullName evidence="1">Uncharacterized protein</fullName>
    </submittedName>
</protein>
<evidence type="ECO:0000313" key="1">
    <source>
        <dbReference type="EMBL" id="CAB4035147.1"/>
    </source>
</evidence>
<comment type="caution">
    <text evidence="1">The sequence shown here is derived from an EMBL/GenBank/DDBJ whole genome shotgun (WGS) entry which is preliminary data.</text>
</comment>
<dbReference type="PANTHER" id="PTHR31424:SF3">
    <property type="entry name" value="RING-TYPE DOMAIN-CONTAINING PROTEIN"/>
    <property type="match status" value="1"/>
</dbReference>
<reference evidence="1" key="1">
    <citation type="submission" date="2020-04" db="EMBL/GenBank/DDBJ databases">
        <authorList>
            <person name="Alioto T."/>
            <person name="Alioto T."/>
            <person name="Gomez Garrido J."/>
        </authorList>
    </citation>
    <scope>NUCLEOTIDE SEQUENCE</scope>
    <source>
        <strain evidence="1">A484AB</strain>
    </source>
</reference>
<sequence length="180" mass="20469">MEKPKLKQKNELVNEELEKWKQTCVNLNNVVEKLYHEMEIAMKEKDLKMKNVCSLWFSKSFGLELESIVVKENKTGVVPHLDTDTTDPTLGSNGFNALSEDDKEKMEKVLFLLDKFCVGDVFCHEMTMIADDLPRSYSVKQKRDQLSEICRISSMSGDAEGAQVSLKELLKEGITEGTNT</sequence>
<dbReference type="EMBL" id="CACRXK020020762">
    <property type="protein sequence ID" value="CAB4035147.1"/>
    <property type="molecule type" value="Genomic_DNA"/>
</dbReference>
<name>A0A6S7JU38_PARCT</name>
<organism evidence="1 2">
    <name type="scientific">Paramuricea clavata</name>
    <name type="common">Red gorgonian</name>
    <name type="synonym">Violescent sea-whip</name>
    <dbReference type="NCBI Taxonomy" id="317549"/>
    <lineage>
        <taxon>Eukaryota</taxon>
        <taxon>Metazoa</taxon>
        <taxon>Cnidaria</taxon>
        <taxon>Anthozoa</taxon>
        <taxon>Octocorallia</taxon>
        <taxon>Malacalcyonacea</taxon>
        <taxon>Plexauridae</taxon>
        <taxon>Paramuricea</taxon>
    </lineage>
</organism>
<dbReference type="OrthoDB" id="5988461at2759"/>